<keyword evidence="13" id="KW-1185">Reference proteome</keyword>
<dbReference type="InterPro" id="IPR003730">
    <property type="entry name" value="Cu_polyphenol_OxRdtase"/>
</dbReference>
<evidence type="ECO:0000256" key="11">
    <source>
        <dbReference type="RuleBase" id="RU361274"/>
    </source>
</evidence>
<dbReference type="PANTHER" id="PTHR30616">
    <property type="entry name" value="UNCHARACTERIZED PROTEIN YFIH"/>
    <property type="match status" value="1"/>
</dbReference>
<evidence type="ECO:0000256" key="6">
    <source>
        <dbReference type="ARBA" id="ARBA00022801"/>
    </source>
</evidence>
<keyword evidence="7" id="KW-0862">Zinc</keyword>
<organism evidence="12 13">
    <name type="scientific">Pseudoflavonifractor hominis</name>
    <dbReference type="NCBI Taxonomy" id="2763059"/>
    <lineage>
        <taxon>Bacteria</taxon>
        <taxon>Bacillati</taxon>
        <taxon>Bacillota</taxon>
        <taxon>Clostridia</taxon>
        <taxon>Eubacteriales</taxon>
        <taxon>Oscillospiraceae</taxon>
        <taxon>Pseudoflavonifractor</taxon>
    </lineage>
</organism>
<evidence type="ECO:0000256" key="2">
    <source>
        <dbReference type="ARBA" id="ARBA00003215"/>
    </source>
</evidence>
<comment type="similarity">
    <text evidence="3 11">Belongs to the purine nucleoside phosphorylase YfiH/LACC1 family.</text>
</comment>
<dbReference type="NCBIfam" id="TIGR00726">
    <property type="entry name" value="peptidoglycan editing factor PgeF"/>
    <property type="match status" value="1"/>
</dbReference>
<dbReference type="InterPro" id="IPR038371">
    <property type="entry name" value="Cu_polyphenol_OxRdtase_sf"/>
</dbReference>
<dbReference type="SUPFAM" id="SSF64438">
    <property type="entry name" value="CNF1/YfiH-like putative cysteine hydrolases"/>
    <property type="match status" value="1"/>
</dbReference>
<keyword evidence="5" id="KW-0479">Metal-binding</keyword>
<accession>A0ABR7HV66</accession>
<dbReference type="Proteomes" id="UP000660021">
    <property type="component" value="Unassembled WGS sequence"/>
</dbReference>
<dbReference type="RefSeq" id="WP_101690980.1">
    <property type="nucleotide sequence ID" value="NZ_JACOPR010000007.1"/>
</dbReference>
<evidence type="ECO:0000256" key="4">
    <source>
        <dbReference type="ARBA" id="ARBA00022679"/>
    </source>
</evidence>
<sequence>MSIVTCVNKNVPFLASEGFLQAGGVAHGFSTREGGVSEGTYATLNLGFCRGDDREKVLENYRRFTAAIGADYEGLVLSNQVHGDTVRTVTAADKGKGIHSKGDYEADGLITDIPGLCLTVFGADCLPILFYDPVRRVIAAVHAGWRGTANGIAGRAVEKMVEVYGSKPGDILAAIGPGISKCCFETDEDVPNALTGALGASALKCIELQESGKFHVDLKGLNVLRLEKMGLERDHIAVSEACTMCEHERFWSHRYTQGVRGSQAAMVQLLG</sequence>
<proteinExistence type="inferred from homology"/>
<comment type="catalytic activity">
    <reaction evidence="10">
        <text>S-methyl-5'-thioadenosine + phosphate = 5-(methylsulfanyl)-alpha-D-ribose 1-phosphate + adenine</text>
        <dbReference type="Rhea" id="RHEA:11852"/>
        <dbReference type="ChEBI" id="CHEBI:16708"/>
        <dbReference type="ChEBI" id="CHEBI:17509"/>
        <dbReference type="ChEBI" id="CHEBI:43474"/>
        <dbReference type="ChEBI" id="CHEBI:58533"/>
        <dbReference type="EC" id="2.4.2.28"/>
    </reaction>
    <physiologicalReaction direction="left-to-right" evidence="10">
        <dbReference type="Rhea" id="RHEA:11853"/>
    </physiologicalReaction>
</comment>
<keyword evidence="6" id="KW-0378">Hydrolase</keyword>
<evidence type="ECO:0000256" key="8">
    <source>
        <dbReference type="ARBA" id="ARBA00047989"/>
    </source>
</evidence>
<evidence type="ECO:0000313" key="12">
    <source>
        <dbReference type="EMBL" id="MBC5731404.1"/>
    </source>
</evidence>
<dbReference type="InterPro" id="IPR011324">
    <property type="entry name" value="Cytotoxic_necrot_fac-like_cat"/>
</dbReference>
<evidence type="ECO:0000256" key="5">
    <source>
        <dbReference type="ARBA" id="ARBA00022723"/>
    </source>
</evidence>
<keyword evidence="4" id="KW-0808">Transferase</keyword>
<comment type="catalytic activity">
    <reaction evidence="9">
        <text>adenosine + phosphate = alpha-D-ribose 1-phosphate + adenine</text>
        <dbReference type="Rhea" id="RHEA:27642"/>
        <dbReference type="ChEBI" id="CHEBI:16335"/>
        <dbReference type="ChEBI" id="CHEBI:16708"/>
        <dbReference type="ChEBI" id="CHEBI:43474"/>
        <dbReference type="ChEBI" id="CHEBI:57720"/>
        <dbReference type="EC" id="2.4.2.1"/>
    </reaction>
    <physiologicalReaction direction="left-to-right" evidence="9">
        <dbReference type="Rhea" id="RHEA:27643"/>
    </physiologicalReaction>
</comment>
<dbReference type="Pfam" id="PF02578">
    <property type="entry name" value="Cu-oxidase_4"/>
    <property type="match status" value="1"/>
</dbReference>
<dbReference type="Gene3D" id="3.60.140.10">
    <property type="entry name" value="CNF1/YfiH-like putative cysteine hydrolases"/>
    <property type="match status" value="1"/>
</dbReference>
<dbReference type="CDD" id="cd16833">
    <property type="entry name" value="YfiH"/>
    <property type="match status" value="1"/>
</dbReference>
<evidence type="ECO:0000256" key="1">
    <source>
        <dbReference type="ARBA" id="ARBA00000553"/>
    </source>
</evidence>
<evidence type="ECO:0000313" key="13">
    <source>
        <dbReference type="Proteomes" id="UP000660021"/>
    </source>
</evidence>
<name>A0ABR7HV66_9FIRM</name>
<dbReference type="PANTHER" id="PTHR30616:SF2">
    <property type="entry name" value="PURINE NUCLEOSIDE PHOSPHORYLASE LACC1"/>
    <property type="match status" value="1"/>
</dbReference>
<evidence type="ECO:0000256" key="3">
    <source>
        <dbReference type="ARBA" id="ARBA00007353"/>
    </source>
</evidence>
<dbReference type="EMBL" id="JACOPR010000007">
    <property type="protein sequence ID" value="MBC5731404.1"/>
    <property type="molecule type" value="Genomic_DNA"/>
</dbReference>
<evidence type="ECO:0000256" key="7">
    <source>
        <dbReference type="ARBA" id="ARBA00022833"/>
    </source>
</evidence>
<evidence type="ECO:0000256" key="10">
    <source>
        <dbReference type="ARBA" id="ARBA00049893"/>
    </source>
</evidence>
<protein>
    <recommendedName>
        <fullName evidence="11">Purine nucleoside phosphorylase</fullName>
    </recommendedName>
</protein>
<comment type="caution">
    <text evidence="12">The sequence shown here is derived from an EMBL/GenBank/DDBJ whole genome shotgun (WGS) entry which is preliminary data.</text>
</comment>
<comment type="function">
    <text evidence="2">Purine nucleoside enzyme that catalyzes the phosphorolysis of adenosine and inosine nucleosides, yielding D-ribose 1-phosphate and the respective free bases, adenine and hypoxanthine. Also catalyzes the phosphorolysis of S-methyl-5'-thioadenosine into adenine and S-methyl-5-thio-alpha-D-ribose 1-phosphate. Also has adenosine deaminase activity.</text>
</comment>
<reference evidence="12 13" key="1">
    <citation type="submission" date="2020-08" db="EMBL/GenBank/DDBJ databases">
        <title>Genome public.</title>
        <authorList>
            <person name="Liu C."/>
            <person name="Sun Q."/>
        </authorList>
    </citation>
    <scope>NUCLEOTIDE SEQUENCE [LARGE SCALE GENOMIC DNA]</scope>
    <source>
        <strain evidence="12 13">New-38</strain>
    </source>
</reference>
<comment type="catalytic activity">
    <reaction evidence="8">
        <text>adenosine + H2O + H(+) = inosine + NH4(+)</text>
        <dbReference type="Rhea" id="RHEA:24408"/>
        <dbReference type="ChEBI" id="CHEBI:15377"/>
        <dbReference type="ChEBI" id="CHEBI:15378"/>
        <dbReference type="ChEBI" id="CHEBI:16335"/>
        <dbReference type="ChEBI" id="CHEBI:17596"/>
        <dbReference type="ChEBI" id="CHEBI:28938"/>
        <dbReference type="EC" id="3.5.4.4"/>
    </reaction>
    <physiologicalReaction direction="left-to-right" evidence="8">
        <dbReference type="Rhea" id="RHEA:24409"/>
    </physiologicalReaction>
</comment>
<evidence type="ECO:0000256" key="9">
    <source>
        <dbReference type="ARBA" id="ARBA00048968"/>
    </source>
</evidence>
<gene>
    <name evidence="12" type="primary">pgeF</name>
    <name evidence="12" type="ORF">H8S34_11245</name>
</gene>
<comment type="catalytic activity">
    <reaction evidence="1">
        <text>inosine + phosphate = alpha-D-ribose 1-phosphate + hypoxanthine</text>
        <dbReference type="Rhea" id="RHEA:27646"/>
        <dbReference type="ChEBI" id="CHEBI:17368"/>
        <dbReference type="ChEBI" id="CHEBI:17596"/>
        <dbReference type="ChEBI" id="CHEBI:43474"/>
        <dbReference type="ChEBI" id="CHEBI:57720"/>
        <dbReference type="EC" id="2.4.2.1"/>
    </reaction>
    <physiologicalReaction direction="left-to-right" evidence="1">
        <dbReference type="Rhea" id="RHEA:27647"/>
    </physiologicalReaction>
</comment>